<evidence type="ECO:0000256" key="1">
    <source>
        <dbReference type="ARBA" id="ARBA00007992"/>
    </source>
</evidence>
<comment type="similarity">
    <text evidence="1">Belongs to the paxM FAD-dependent monooxygenase family.</text>
</comment>
<dbReference type="InterPro" id="IPR050493">
    <property type="entry name" value="FAD-dep_Monooxygenase_BioMet"/>
</dbReference>
<feature type="compositionally biased region" description="Polar residues" evidence="6">
    <location>
        <begin position="93"/>
        <end position="107"/>
    </location>
</feature>
<evidence type="ECO:0000256" key="6">
    <source>
        <dbReference type="SAM" id="MobiDB-lite"/>
    </source>
</evidence>
<feature type="region of interest" description="Disordered" evidence="6">
    <location>
        <begin position="87"/>
        <end position="109"/>
    </location>
</feature>
<dbReference type="PANTHER" id="PTHR13789">
    <property type="entry name" value="MONOOXYGENASE"/>
    <property type="match status" value="1"/>
</dbReference>
<evidence type="ECO:0000256" key="3">
    <source>
        <dbReference type="ARBA" id="ARBA00022827"/>
    </source>
</evidence>
<dbReference type="Pfam" id="PF01494">
    <property type="entry name" value="FAD_binding_3"/>
    <property type="match status" value="1"/>
</dbReference>
<dbReference type="PRINTS" id="PR00420">
    <property type="entry name" value="RNGMNOXGNASE"/>
</dbReference>
<dbReference type="InterPro" id="IPR002938">
    <property type="entry name" value="FAD-bd"/>
</dbReference>
<protein>
    <submittedName>
        <fullName evidence="8">FAD/NAD(P)-binding domain-containing protein</fullName>
    </submittedName>
</protein>
<sequence>MMSTTPAKPLNVVIVGAGIGGLTTAVALRQAGHRVQVFEASENKAEIGAGVGLQPNSLRAVLSLGVKQENLRGFEWNGLAVFDAATGERTRDSQPSNSDSLQRQGLTSRGCHRADVYNELRRLATDEEDKRGPPVEIHLGFKVTSCDPTAGTIELANGRVIKGDLVIGGDGVHSIIRESVLGNVVPAEPSGWAVYRCTFDASSLGNGSEIDWVLNNATNVRMMTGPFSELIIYPIRDKTLVNFAAFHPDAERDHTQPLARVVSKETVFADFAHYDPLFMRFFDLPLVTQIVDWKLRTLPVLPTWIKDRAVIIGDAAHAMLPLLASGAAMAIEEGVALGILFPLGSTPEQVPARLEAFQALRKERGDWVSTQSTAQIQRENRNEIAARLRPIVEYDVVQATREYLKTAGVVP</sequence>
<keyword evidence="3" id="KW-0274">FAD</keyword>
<dbReference type="InterPro" id="IPR036188">
    <property type="entry name" value="FAD/NAD-bd_sf"/>
</dbReference>
<gene>
    <name evidence="8" type="ORF">MCHLO_04861</name>
</gene>
<dbReference type="Proteomes" id="UP000815677">
    <property type="component" value="Unassembled WGS sequence"/>
</dbReference>
<keyword evidence="2" id="KW-0285">Flavoprotein</keyword>
<keyword evidence="9" id="KW-1185">Reference proteome</keyword>
<dbReference type="Gene3D" id="3.50.50.60">
    <property type="entry name" value="FAD/NAD(P)-binding domain"/>
    <property type="match status" value="1"/>
</dbReference>
<dbReference type="SUPFAM" id="SSF51905">
    <property type="entry name" value="FAD/NAD(P)-binding domain"/>
    <property type="match status" value="1"/>
</dbReference>
<evidence type="ECO:0000256" key="4">
    <source>
        <dbReference type="ARBA" id="ARBA00023002"/>
    </source>
</evidence>
<organism evidence="8 9">
    <name type="scientific">Mycena chlorophos</name>
    <name type="common">Agaric fungus</name>
    <name type="synonym">Agaricus chlorophos</name>
    <dbReference type="NCBI Taxonomy" id="658473"/>
    <lineage>
        <taxon>Eukaryota</taxon>
        <taxon>Fungi</taxon>
        <taxon>Dikarya</taxon>
        <taxon>Basidiomycota</taxon>
        <taxon>Agaricomycotina</taxon>
        <taxon>Agaricomycetes</taxon>
        <taxon>Agaricomycetidae</taxon>
        <taxon>Agaricales</taxon>
        <taxon>Marasmiineae</taxon>
        <taxon>Mycenaceae</taxon>
        <taxon>Mycena</taxon>
    </lineage>
</organism>
<evidence type="ECO:0000259" key="7">
    <source>
        <dbReference type="Pfam" id="PF01494"/>
    </source>
</evidence>
<evidence type="ECO:0000256" key="2">
    <source>
        <dbReference type="ARBA" id="ARBA00022630"/>
    </source>
</evidence>
<evidence type="ECO:0000313" key="9">
    <source>
        <dbReference type="Proteomes" id="UP000815677"/>
    </source>
</evidence>
<keyword evidence="4" id="KW-0560">Oxidoreductase</keyword>
<evidence type="ECO:0000256" key="5">
    <source>
        <dbReference type="ARBA" id="ARBA00023033"/>
    </source>
</evidence>
<feature type="domain" description="FAD-binding" evidence="7">
    <location>
        <begin position="11"/>
        <end position="365"/>
    </location>
</feature>
<dbReference type="SUPFAM" id="SSF54373">
    <property type="entry name" value="FAD-linked reductases, C-terminal domain"/>
    <property type="match status" value="1"/>
</dbReference>
<keyword evidence="5" id="KW-0503">Monooxygenase</keyword>
<reference evidence="8" key="1">
    <citation type="submission" date="2014-09" db="EMBL/GenBank/DDBJ databases">
        <title>Genome sequence of the luminous mushroom Mycena chlorophos for searching fungal bioluminescence genes.</title>
        <authorList>
            <person name="Tanaka Y."/>
            <person name="Kasuga D."/>
            <person name="Oba Y."/>
            <person name="Hase S."/>
            <person name="Sato K."/>
            <person name="Oba Y."/>
            <person name="Sakakibara Y."/>
        </authorList>
    </citation>
    <scope>NUCLEOTIDE SEQUENCE</scope>
</reference>
<proteinExistence type="inferred from homology"/>
<dbReference type="EMBL" id="DF843452">
    <property type="protein sequence ID" value="GAT47400.1"/>
    <property type="molecule type" value="Genomic_DNA"/>
</dbReference>
<evidence type="ECO:0000313" key="8">
    <source>
        <dbReference type="EMBL" id="GAT47400.1"/>
    </source>
</evidence>
<name>A0ABQ0L8V9_MYCCL</name>
<accession>A0ABQ0L8V9</accession>
<dbReference type="PANTHER" id="PTHR13789:SF309">
    <property type="entry name" value="PUTATIVE (AFU_ORTHOLOGUE AFUA_6G14510)-RELATED"/>
    <property type="match status" value="1"/>
</dbReference>